<evidence type="ECO:0000259" key="7">
    <source>
        <dbReference type="PROSITE" id="PS50968"/>
    </source>
</evidence>
<feature type="domain" description="Lipoyl-binding" evidence="7">
    <location>
        <begin position="2"/>
        <end position="77"/>
    </location>
</feature>
<feature type="compositionally biased region" description="Low complexity" evidence="6">
    <location>
        <begin position="96"/>
        <end position="120"/>
    </location>
</feature>
<dbReference type="InterPro" id="IPR050743">
    <property type="entry name" value="2-oxoacid_DH_E2_comp"/>
</dbReference>
<evidence type="ECO:0000256" key="1">
    <source>
        <dbReference type="ARBA" id="ARBA00001938"/>
    </source>
</evidence>
<evidence type="ECO:0000313" key="10">
    <source>
        <dbReference type="Proteomes" id="UP000721920"/>
    </source>
</evidence>
<dbReference type="SUPFAM" id="SSF47005">
    <property type="entry name" value="Peripheral subunit-binding domain of 2-oxo acid dehydrogenase complex"/>
    <property type="match status" value="1"/>
</dbReference>
<dbReference type="AlphaFoldDB" id="A0A921JWA8"/>
<dbReference type="PROSITE" id="PS50968">
    <property type="entry name" value="BIOTINYL_LIPOYL"/>
    <property type="match status" value="1"/>
</dbReference>
<dbReference type="Proteomes" id="UP000721920">
    <property type="component" value="Unassembled WGS sequence"/>
</dbReference>
<keyword evidence="4" id="KW-0450">Lipoyl</keyword>
<reference evidence="9" key="2">
    <citation type="submission" date="2021-09" db="EMBL/GenBank/DDBJ databases">
        <authorList>
            <person name="Gilroy R."/>
        </authorList>
    </citation>
    <scope>NUCLEOTIDE SEQUENCE</scope>
    <source>
        <strain evidence="9">CHK173-2145</strain>
    </source>
</reference>
<evidence type="ECO:0000256" key="4">
    <source>
        <dbReference type="ARBA" id="ARBA00022823"/>
    </source>
</evidence>
<dbReference type="InterPro" id="IPR003016">
    <property type="entry name" value="2-oxoA_DH_lipoyl-BS"/>
</dbReference>
<dbReference type="InterPro" id="IPR004167">
    <property type="entry name" value="PSBD"/>
</dbReference>
<dbReference type="PANTHER" id="PTHR43178:SF5">
    <property type="entry name" value="LIPOAMIDE ACYLTRANSFERASE COMPONENT OF BRANCHED-CHAIN ALPHA-KETO ACID DEHYDROGENASE COMPLEX, MITOCHONDRIAL"/>
    <property type="match status" value="1"/>
</dbReference>
<dbReference type="SUPFAM" id="SSF51230">
    <property type="entry name" value="Single hybrid motif"/>
    <property type="match status" value="1"/>
</dbReference>
<dbReference type="GO" id="GO:0031405">
    <property type="term" value="F:lipoic acid binding"/>
    <property type="evidence" value="ECO:0007669"/>
    <property type="project" value="TreeGrafter"/>
</dbReference>
<keyword evidence="3" id="KW-0808">Transferase</keyword>
<dbReference type="PROSITE" id="PS00189">
    <property type="entry name" value="LIPOYL"/>
    <property type="match status" value="1"/>
</dbReference>
<evidence type="ECO:0000259" key="8">
    <source>
        <dbReference type="PROSITE" id="PS51826"/>
    </source>
</evidence>
<organism evidence="9 10">
    <name type="scientific">Levilactobacillus hammesii</name>
    <dbReference type="NCBI Taxonomy" id="267633"/>
    <lineage>
        <taxon>Bacteria</taxon>
        <taxon>Bacillati</taxon>
        <taxon>Bacillota</taxon>
        <taxon>Bacilli</taxon>
        <taxon>Lactobacillales</taxon>
        <taxon>Lactobacillaceae</taxon>
        <taxon>Levilactobacillus</taxon>
    </lineage>
</organism>
<dbReference type="Gene3D" id="4.10.320.10">
    <property type="entry name" value="E3-binding domain"/>
    <property type="match status" value="1"/>
</dbReference>
<dbReference type="GO" id="GO:0016407">
    <property type="term" value="F:acetyltransferase activity"/>
    <property type="evidence" value="ECO:0007669"/>
    <property type="project" value="TreeGrafter"/>
</dbReference>
<feature type="non-terminal residue" evidence="9">
    <location>
        <position position="159"/>
    </location>
</feature>
<dbReference type="InterPro" id="IPR011053">
    <property type="entry name" value="Single_hybrid_motif"/>
</dbReference>
<protein>
    <submittedName>
        <fullName evidence="9">E3 binding domain-containing protein</fullName>
    </submittedName>
</protein>
<dbReference type="Pfam" id="PF00364">
    <property type="entry name" value="Biotin_lipoyl"/>
    <property type="match status" value="1"/>
</dbReference>
<evidence type="ECO:0000313" key="9">
    <source>
        <dbReference type="EMBL" id="HJE87041.1"/>
    </source>
</evidence>
<reference evidence="9" key="1">
    <citation type="journal article" date="2021" name="PeerJ">
        <title>Extensive microbial diversity within the chicken gut microbiome revealed by metagenomics and culture.</title>
        <authorList>
            <person name="Gilroy R."/>
            <person name="Ravi A."/>
            <person name="Getino M."/>
            <person name="Pursley I."/>
            <person name="Horton D.L."/>
            <person name="Alikhan N.F."/>
            <person name="Baker D."/>
            <person name="Gharbi K."/>
            <person name="Hall N."/>
            <person name="Watson M."/>
            <person name="Adriaenssens E.M."/>
            <person name="Foster-Nyarko E."/>
            <person name="Jarju S."/>
            <person name="Secka A."/>
            <person name="Antonio M."/>
            <person name="Oren A."/>
            <person name="Chaudhuri R.R."/>
            <person name="La Ragione R."/>
            <person name="Hildebrand F."/>
            <person name="Pallen M.J."/>
        </authorList>
    </citation>
    <scope>NUCLEOTIDE SEQUENCE</scope>
    <source>
        <strain evidence="9">CHK173-2145</strain>
    </source>
</reference>
<evidence type="ECO:0000256" key="3">
    <source>
        <dbReference type="ARBA" id="ARBA00022679"/>
    </source>
</evidence>
<proteinExistence type="inferred from homology"/>
<name>A0A921JWA8_9LACO</name>
<accession>A0A921JWA8</accession>
<dbReference type="EMBL" id="DYXN01000083">
    <property type="protein sequence ID" value="HJE87041.1"/>
    <property type="molecule type" value="Genomic_DNA"/>
</dbReference>
<evidence type="ECO:0000256" key="2">
    <source>
        <dbReference type="ARBA" id="ARBA00007317"/>
    </source>
</evidence>
<feature type="region of interest" description="Disordered" evidence="6">
    <location>
        <begin position="73"/>
        <end position="120"/>
    </location>
</feature>
<sequence>MAYTFKLPELGEGMAEGEISSWLVKEGDAVKEDDTLVEIQNDKSVSELPSPVDGTISKIVAQEGDTVEIGDPLIVIDDGSDTPPDLGKGGDEAPAEETAPAEEPAAAAPAPAAAPTGVPAAADPNKLVMAMPSVRQYARDKGVDITQVAPTGNHGQVLK</sequence>
<comment type="caution">
    <text evidence="9">The sequence shown here is derived from an EMBL/GenBank/DDBJ whole genome shotgun (WGS) entry which is preliminary data.</text>
</comment>
<dbReference type="PANTHER" id="PTHR43178">
    <property type="entry name" value="DIHYDROLIPOAMIDE ACETYLTRANSFERASE COMPONENT OF PYRUVATE DEHYDROGENASE COMPLEX"/>
    <property type="match status" value="1"/>
</dbReference>
<dbReference type="Gene3D" id="2.40.50.100">
    <property type="match status" value="1"/>
</dbReference>
<dbReference type="GO" id="GO:0005737">
    <property type="term" value="C:cytoplasm"/>
    <property type="evidence" value="ECO:0007669"/>
    <property type="project" value="TreeGrafter"/>
</dbReference>
<evidence type="ECO:0000256" key="6">
    <source>
        <dbReference type="SAM" id="MobiDB-lite"/>
    </source>
</evidence>
<comment type="cofactor">
    <cofactor evidence="1">
        <name>(R)-lipoate</name>
        <dbReference type="ChEBI" id="CHEBI:83088"/>
    </cofactor>
</comment>
<gene>
    <name evidence="9" type="ORF">K8U88_05580</name>
</gene>
<dbReference type="InterPro" id="IPR000089">
    <property type="entry name" value="Biotin_lipoyl"/>
</dbReference>
<dbReference type="PROSITE" id="PS51826">
    <property type="entry name" value="PSBD"/>
    <property type="match status" value="1"/>
</dbReference>
<dbReference type="Pfam" id="PF02817">
    <property type="entry name" value="E3_binding"/>
    <property type="match status" value="1"/>
</dbReference>
<dbReference type="CDD" id="cd06849">
    <property type="entry name" value="lipoyl_domain"/>
    <property type="match status" value="1"/>
</dbReference>
<comment type="similarity">
    <text evidence="2">Belongs to the 2-oxoacid dehydrogenase family.</text>
</comment>
<keyword evidence="5" id="KW-0012">Acyltransferase</keyword>
<evidence type="ECO:0000256" key="5">
    <source>
        <dbReference type="ARBA" id="ARBA00023315"/>
    </source>
</evidence>
<dbReference type="InterPro" id="IPR036625">
    <property type="entry name" value="E3-bd_dom_sf"/>
</dbReference>
<feature type="domain" description="Peripheral subunit-binding (PSBD)" evidence="8">
    <location>
        <begin position="129"/>
        <end position="159"/>
    </location>
</feature>